<name>A0A4Y7SVQ8_COPMI</name>
<protein>
    <submittedName>
        <fullName evidence="1">Uncharacterized protein</fullName>
    </submittedName>
</protein>
<sequence length="149" mass="16781">MKSELAEVCVPVMHHIHAQHTRVEEGFDVEYGKGLKMYNNASKELEGGSLREYDEVVEGYEEIRGNIANLIDRLKVEYDARDKLWADLQAQITDLADTALSDIQDAPAQVERTIAKLERHYQSQVENGGKEGGGLLNERKLKELISKLG</sequence>
<dbReference type="EMBL" id="QPFP01000052">
    <property type="protein sequence ID" value="TEB25950.1"/>
    <property type="molecule type" value="Genomic_DNA"/>
</dbReference>
<gene>
    <name evidence="1" type="ORF">FA13DRAFT_1122472</name>
</gene>
<proteinExistence type="predicted"/>
<reference evidence="1 2" key="1">
    <citation type="journal article" date="2019" name="Nat. Ecol. Evol.">
        <title>Megaphylogeny resolves global patterns of mushroom evolution.</title>
        <authorList>
            <person name="Varga T."/>
            <person name="Krizsan K."/>
            <person name="Foldi C."/>
            <person name="Dima B."/>
            <person name="Sanchez-Garcia M."/>
            <person name="Sanchez-Ramirez S."/>
            <person name="Szollosi G.J."/>
            <person name="Szarkandi J.G."/>
            <person name="Papp V."/>
            <person name="Albert L."/>
            <person name="Andreopoulos W."/>
            <person name="Angelini C."/>
            <person name="Antonin V."/>
            <person name="Barry K.W."/>
            <person name="Bougher N.L."/>
            <person name="Buchanan P."/>
            <person name="Buyck B."/>
            <person name="Bense V."/>
            <person name="Catcheside P."/>
            <person name="Chovatia M."/>
            <person name="Cooper J."/>
            <person name="Damon W."/>
            <person name="Desjardin D."/>
            <person name="Finy P."/>
            <person name="Geml J."/>
            <person name="Haridas S."/>
            <person name="Hughes K."/>
            <person name="Justo A."/>
            <person name="Karasinski D."/>
            <person name="Kautmanova I."/>
            <person name="Kiss B."/>
            <person name="Kocsube S."/>
            <person name="Kotiranta H."/>
            <person name="LaButti K.M."/>
            <person name="Lechner B.E."/>
            <person name="Liimatainen K."/>
            <person name="Lipzen A."/>
            <person name="Lukacs Z."/>
            <person name="Mihaltcheva S."/>
            <person name="Morgado L.N."/>
            <person name="Niskanen T."/>
            <person name="Noordeloos M.E."/>
            <person name="Ohm R.A."/>
            <person name="Ortiz-Santana B."/>
            <person name="Ovrebo C."/>
            <person name="Racz N."/>
            <person name="Riley R."/>
            <person name="Savchenko A."/>
            <person name="Shiryaev A."/>
            <person name="Soop K."/>
            <person name="Spirin V."/>
            <person name="Szebenyi C."/>
            <person name="Tomsovsky M."/>
            <person name="Tulloss R.E."/>
            <person name="Uehling J."/>
            <person name="Grigoriev I.V."/>
            <person name="Vagvolgyi C."/>
            <person name="Papp T."/>
            <person name="Martin F.M."/>
            <person name="Miettinen O."/>
            <person name="Hibbett D.S."/>
            <person name="Nagy L.G."/>
        </authorList>
    </citation>
    <scope>NUCLEOTIDE SEQUENCE [LARGE SCALE GENOMIC DNA]</scope>
    <source>
        <strain evidence="1 2">FP101781</strain>
    </source>
</reference>
<comment type="caution">
    <text evidence="1">The sequence shown here is derived from an EMBL/GenBank/DDBJ whole genome shotgun (WGS) entry which is preliminary data.</text>
</comment>
<dbReference type="AlphaFoldDB" id="A0A4Y7SVQ8"/>
<accession>A0A4Y7SVQ8</accession>
<dbReference type="OrthoDB" id="2678231at2759"/>
<evidence type="ECO:0000313" key="1">
    <source>
        <dbReference type="EMBL" id="TEB25950.1"/>
    </source>
</evidence>
<evidence type="ECO:0000313" key="2">
    <source>
        <dbReference type="Proteomes" id="UP000298030"/>
    </source>
</evidence>
<organism evidence="1 2">
    <name type="scientific">Coprinellus micaceus</name>
    <name type="common">Glistening ink-cap mushroom</name>
    <name type="synonym">Coprinus micaceus</name>
    <dbReference type="NCBI Taxonomy" id="71717"/>
    <lineage>
        <taxon>Eukaryota</taxon>
        <taxon>Fungi</taxon>
        <taxon>Dikarya</taxon>
        <taxon>Basidiomycota</taxon>
        <taxon>Agaricomycotina</taxon>
        <taxon>Agaricomycetes</taxon>
        <taxon>Agaricomycetidae</taxon>
        <taxon>Agaricales</taxon>
        <taxon>Agaricineae</taxon>
        <taxon>Psathyrellaceae</taxon>
        <taxon>Coprinellus</taxon>
    </lineage>
</organism>
<dbReference type="Proteomes" id="UP000298030">
    <property type="component" value="Unassembled WGS sequence"/>
</dbReference>
<keyword evidence="2" id="KW-1185">Reference proteome</keyword>